<dbReference type="EMBL" id="CP142729">
    <property type="protein sequence ID" value="WUR03297.1"/>
    <property type="molecule type" value="Genomic_DNA"/>
</dbReference>
<protein>
    <submittedName>
        <fullName evidence="1">Uncharacterized protein</fullName>
    </submittedName>
</protein>
<sequence length="268" mass="32590">MNYEEDLEDNLKNLNSIKHSSSSINDFITQLDSYKSELDALNLSLINLNEDLKHYDFLDYLYFKKSQNIINLGIVNNLIQQLKICKNEIDNPEYLNKTDICYKYLLNEGYSFINKILKKSVDILYMNDDFCVFTNLIEDDRQIKQMILWHRTQECVKKRMFYKGDLNVFYRMMIKQECFVWYTLFYKDFIKSLNNLMNGEWTLFERFLYSVLIYYFENEEFIDLNKEKKECKFEEFSKSVEVQDYVYDLILEKCYKEYTGDTKKVMEI</sequence>
<gene>
    <name evidence="1" type="ORF">VNE69_04123</name>
</gene>
<keyword evidence="2" id="KW-1185">Reference proteome</keyword>
<evidence type="ECO:0000313" key="1">
    <source>
        <dbReference type="EMBL" id="WUR03297.1"/>
    </source>
</evidence>
<name>A0AAX4JBD6_9MICR</name>
<dbReference type="AlphaFoldDB" id="A0AAX4JBD6"/>
<dbReference type="GeneID" id="90541113"/>
<reference evidence="1" key="1">
    <citation type="journal article" date="2024" name="BMC Genomics">
        <title>Functional annotation of a divergent genome using sequence and structure-based similarity.</title>
        <authorList>
            <person name="Svedberg D."/>
            <person name="Winiger R.R."/>
            <person name="Berg A."/>
            <person name="Sharma H."/>
            <person name="Tellgren-Roth C."/>
            <person name="Debrunner-Vossbrinck B.A."/>
            <person name="Vossbrinck C.R."/>
            <person name="Barandun J."/>
        </authorList>
    </citation>
    <scope>NUCLEOTIDE SEQUENCE</scope>
    <source>
        <strain evidence="1">Illinois isolate</strain>
    </source>
</reference>
<accession>A0AAX4JBD6</accession>
<evidence type="ECO:0000313" key="2">
    <source>
        <dbReference type="Proteomes" id="UP001334084"/>
    </source>
</evidence>
<organism evidence="1 2">
    <name type="scientific">Vairimorpha necatrix</name>
    <dbReference type="NCBI Taxonomy" id="6039"/>
    <lineage>
        <taxon>Eukaryota</taxon>
        <taxon>Fungi</taxon>
        <taxon>Fungi incertae sedis</taxon>
        <taxon>Microsporidia</taxon>
        <taxon>Nosematidae</taxon>
        <taxon>Vairimorpha</taxon>
    </lineage>
</organism>
<proteinExistence type="predicted"/>
<dbReference type="Proteomes" id="UP001334084">
    <property type="component" value="Chromosome 4"/>
</dbReference>
<dbReference type="KEGG" id="vnx:VNE69_04123"/>
<dbReference type="RefSeq" id="XP_065329442.1">
    <property type="nucleotide sequence ID" value="XM_065473370.1"/>
</dbReference>